<sequence>MPIPSRPCKESSFPYLHHPRQPCTRIDPIAQPFPRQHHKSQFSIRTTTPQPCYTTLTISSSRLPFPFIPSIYPQRPAPASPLPEP</sequence>
<dbReference type="Proteomes" id="UP000799324">
    <property type="component" value="Unassembled WGS sequence"/>
</dbReference>
<evidence type="ECO:0000313" key="2">
    <source>
        <dbReference type="Proteomes" id="UP000799324"/>
    </source>
</evidence>
<protein>
    <submittedName>
        <fullName evidence="1">Uncharacterized protein</fullName>
    </submittedName>
</protein>
<gene>
    <name evidence="1" type="ORF">K491DRAFT_694938</name>
</gene>
<reference evidence="1" key="1">
    <citation type="journal article" date="2020" name="Stud. Mycol.">
        <title>101 Dothideomycetes genomes: a test case for predicting lifestyles and emergence of pathogens.</title>
        <authorList>
            <person name="Haridas S."/>
            <person name="Albert R."/>
            <person name="Binder M."/>
            <person name="Bloem J."/>
            <person name="Labutti K."/>
            <person name="Salamov A."/>
            <person name="Andreopoulos B."/>
            <person name="Baker S."/>
            <person name="Barry K."/>
            <person name="Bills G."/>
            <person name="Bluhm B."/>
            <person name="Cannon C."/>
            <person name="Castanera R."/>
            <person name="Culley D."/>
            <person name="Daum C."/>
            <person name="Ezra D."/>
            <person name="Gonzalez J."/>
            <person name="Henrissat B."/>
            <person name="Kuo A."/>
            <person name="Liang C."/>
            <person name="Lipzen A."/>
            <person name="Lutzoni F."/>
            <person name="Magnuson J."/>
            <person name="Mondo S."/>
            <person name="Nolan M."/>
            <person name="Ohm R."/>
            <person name="Pangilinan J."/>
            <person name="Park H.-J."/>
            <person name="Ramirez L."/>
            <person name="Alfaro M."/>
            <person name="Sun H."/>
            <person name="Tritt A."/>
            <person name="Yoshinaga Y."/>
            <person name="Zwiers L.-H."/>
            <person name="Turgeon B."/>
            <person name="Goodwin S."/>
            <person name="Spatafora J."/>
            <person name="Crous P."/>
            <person name="Grigoriev I."/>
        </authorList>
    </citation>
    <scope>NUCLEOTIDE SEQUENCE</scope>
    <source>
        <strain evidence="1">CBS 122681</strain>
    </source>
</reference>
<dbReference type="EMBL" id="MU004385">
    <property type="protein sequence ID" value="KAF2653224.1"/>
    <property type="molecule type" value="Genomic_DNA"/>
</dbReference>
<dbReference type="AlphaFoldDB" id="A0A6A6T3W4"/>
<evidence type="ECO:0000313" key="1">
    <source>
        <dbReference type="EMBL" id="KAF2653224.1"/>
    </source>
</evidence>
<proteinExistence type="predicted"/>
<accession>A0A6A6T3W4</accession>
<organism evidence="1 2">
    <name type="scientific">Lophiostoma macrostomum CBS 122681</name>
    <dbReference type="NCBI Taxonomy" id="1314788"/>
    <lineage>
        <taxon>Eukaryota</taxon>
        <taxon>Fungi</taxon>
        <taxon>Dikarya</taxon>
        <taxon>Ascomycota</taxon>
        <taxon>Pezizomycotina</taxon>
        <taxon>Dothideomycetes</taxon>
        <taxon>Pleosporomycetidae</taxon>
        <taxon>Pleosporales</taxon>
        <taxon>Lophiostomataceae</taxon>
        <taxon>Lophiostoma</taxon>
    </lineage>
</organism>
<name>A0A6A6T3W4_9PLEO</name>
<keyword evidence="2" id="KW-1185">Reference proteome</keyword>